<keyword evidence="3" id="KW-0347">Helicase</keyword>
<feature type="domain" description="Helicase-associated" evidence="2">
    <location>
        <begin position="369"/>
        <end position="435"/>
    </location>
</feature>
<dbReference type="GO" id="GO:0004386">
    <property type="term" value="F:helicase activity"/>
    <property type="evidence" value="ECO:0007669"/>
    <property type="project" value="UniProtKB-KW"/>
</dbReference>
<dbReference type="Proteomes" id="UP001224775">
    <property type="component" value="Unassembled WGS sequence"/>
</dbReference>
<organism evidence="3 4">
    <name type="scientific">Skeletonema marinoi</name>
    <dbReference type="NCBI Taxonomy" id="267567"/>
    <lineage>
        <taxon>Eukaryota</taxon>
        <taxon>Sar</taxon>
        <taxon>Stramenopiles</taxon>
        <taxon>Ochrophyta</taxon>
        <taxon>Bacillariophyta</taxon>
        <taxon>Coscinodiscophyceae</taxon>
        <taxon>Thalassiosirophycidae</taxon>
        <taxon>Thalassiosirales</taxon>
        <taxon>Skeletonemataceae</taxon>
        <taxon>Skeletonema</taxon>
        <taxon>Skeletonema marinoi-dohrnii complex</taxon>
    </lineage>
</organism>
<evidence type="ECO:0000256" key="1">
    <source>
        <dbReference type="SAM" id="MobiDB-lite"/>
    </source>
</evidence>
<dbReference type="Gene3D" id="6.10.140.530">
    <property type="match status" value="1"/>
</dbReference>
<reference evidence="3" key="1">
    <citation type="submission" date="2023-06" db="EMBL/GenBank/DDBJ databases">
        <title>Survivors Of The Sea: Transcriptome response of Skeletonema marinoi to long-term dormancy.</title>
        <authorList>
            <person name="Pinder M.I.M."/>
            <person name="Kourtchenko O."/>
            <person name="Robertson E.K."/>
            <person name="Larsson T."/>
            <person name="Maumus F."/>
            <person name="Osuna-Cruz C.M."/>
            <person name="Vancaester E."/>
            <person name="Stenow R."/>
            <person name="Vandepoele K."/>
            <person name="Ploug H."/>
            <person name="Bruchert V."/>
            <person name="Godhe A."/>
            <person name="Topel M."/>
        </authorList>
    </citation>
    <scope>NUCLEOTIDE SEQUENCE</scope>
    <source>
        <strain evidence="3">R05AC</strain>
    </source>
</reference>
<dbReference type="Pfam" id="PF03457">
    <property type="entry name" value="HA"/>
    <property type="match status" value="1"/>
</dbReference>
<evidence type="ECO:0000313" key="3">
    <source>
        <dbReference type="EMBL" id="KAK1742016.1"/>
    </source>
</evidence>
<dbReference type="AlphaFoldDB" id="A0AAD9DC22"/>
<dbReference type="PANTHER" id="PTHR33418:SF1">
    <property type="entry name" value="HELICASE-ASSOCIATED DOMAIN-CONTAINING PROTEIN"/>
    <property type="match status" value="1"/>
</dbReference>
<dbReference type="EMBL" id="JATAAI010000012">
    <property type="protein sequence ID" value="KAK1742016.1"/>
    <property type="molecule type" value="Genomic_DNA"/>
</dbReference>
<dbReference type="PANTHER" id="PTHR33418">
    <property type="entry name" value="HELICASE-ASSOCIATED"/>
    <property type="match status" value="1"/>
</dbReference>
<feature type="compositionally biased region" description="Basic and acidic residues" evidence="1">
    <location>
        <begin position="343"/>
        <end position="361"/>
    </location>
</feature>
<keyword evidence="4" id="KW-1185">Reference proteome</keyword>
<feature type="region of interest" description="Disordered" evidence="1">
    <location>
        <begin position="1"/>
        <end position="46"/>
    </location>
</feature>
<sequence>MSSPVLPDRCGTADTTKSDDPLDGKPSEDAKLTHVDSCSSLPEAGDDLVPCARRISSQPNHQPGRNEEFGDDTLMQLLANASSLLTQQDLALPPNDPRVFLPTPFAPGQSAATLLERELQRKKQQENEEWNALQSKTTMSSQAAVSASTQVAGSTQSQAQMRLQTSPFVMQQQLQLGRGQPRPTGISAHDPYFQQQLQPQQRFLNLQQQLSSGGGLLNPQQINPIQRQRMYAPNAPPLSFQQSNMNDMSILNDMSIPALMGVGVGVGLPQLDAFGGTASNAMMNNFIPGFMPNNVASALAFTANNGMDMNTTRLNWLLQQHPYEEDQIPALTTQIRNHKKAKAPKERAATKTAAKRTDRGNSNEPPRPNRWTQRYNELLEFKRIEGHCRVPHGYPPNKKLSWWVMNQRAQHTQRQTGKSNWLTDERIKLLEDIGFVWSPNARRSVSSLKAPAKKARKVKVMDEEP</sequence>
<accession>A0AAD9DC22</accession>
<feature type="compositionally biased region" description="Polar residues" evidence="1">
    <location>
        <begin position="362"/>
        <end position="371"/>
    </location>
</feature>
<feature type="region of interest" description="Disordered" evidence="1">
    <location>
        <begin position="336"/>
        <end position="371"/>
    </location>
</feature>
<name>A0AAD9DC22_9STRA</name>
<keyword evidence="3" id="KW-0378">Hydrolase</keyword>
<gene>
    <name evidence="3" type="ORF">QTG54_007589</name>
</gene>
<keyword evidence="3" id="KW-0547">Nucleotide-binding</keyword>
<evidence type="ECO:0000313" key="4">
    <source>
        <dbReference type="Proteomes" id="UP001224775"/>
    </source>
</evidence>
<feature type="region of interest" description="Disordered" evidence="1">
    <location>
        <begin position="444"/>
        <end position="465"/>
    </location>
</feature>
<protein>
    <submittedName>
        <fullName evidence="3">Helicase-associated domain-containing protein</fullName>
    </submittedName>
</protein>
<feature type="region of interest" description="Disordered" evidence="1">
    <location>
        <begin position="125"/>
        <end position="150"/>
    </location>
</feature>
<feature type="compositionally biased region" description="Basic and acidic residues" evidence="1">
    <location>
        <begin position="16"/>
        <end position="34"/>
    </location>
</feature>
<comment type="caution">
    <text evidence="3">The sequence shown here is derived from an EMBL/GenBank/DDBJ whole genome shotgun (WGS) entry which is preliminary data.</text>
</comment>
<dbReference type="InterPro" id="IPR005114">
    <property type="entry name" value="Helicase_assoc"/>
</dbReference>
<keyword evidence="3" id="KW-0067">ATP-binding</keyword>
<evidence type="ECO:0000259" key="2">
    <source>
        <dbReference type="Pfam" id="PF03457"/>
    </source>
</evidence>
<feature type="compositionally biased region" description="Low complexity" evidence="1">
    <location>
        <begin position="137"/>
        <end position="150"/>
    </location>
</feature>
<proteinExistence type="predicted"/>